<keyword evidence="5" id="KW-1185">Reference proteome</keyword>
<dbReference type="Proteomes" id="UP001530400">
    <property type="component" value="Unassembled WGS sequence"/>
</dbReference>
<feature type="domain" description="HTH myb-type" evidence="3">
    <location>
        <begin position="1"/>
        <end position="56"/>
    </location>
</feature>
<dbReference type="EMBL" id="JALLPJ020001269">
    <property type="protein sequence ID" value="KAL3772319.1"/>
    <property type="molecule type" value="Genomic_DNA"/>
</dbReference>
<dbReference type="SUPFAM" id="SSF46689">
    <property type="entry name" value="Homeodomain-like"/>
    <property type="match status" value="1"/>
</dbReference>
<gene>
    <name evidence="4" type="ORF">ACHAWO_004351</name>
</gene>
<evidence type="ECO:0000313" key="4">
    <source>
        <dbReference type="EMBL" id="KAL3772319.1"/>
    </source>
</evidence>
<feature type="domain" description="SANT" evidence="2">
    <location>
        <begin position="4"/>
        <end position="56"/>
    </location>
</feature>
<evidence type="ECO:0000259" key="3">
    <source>
        <dbReference type="PROSITE" id="PS51294"/>
    </source>
</evidence>
<dbReference type="InterPro" id="IPR009057">
    <property type="entry name" value="Homeodomain-like_sf"/>
</dbReference>
<reference evidence="4 5" key="1">
    <citation type="submission" date="2024-10" db="EMBL/GenBank/DDBJ databases">
        <title>Updated reference genomes for cyclostephanoid diatoms.</title>
        <authorList>
            <person name="Roberts W.R."/>
            <person name="Alverson A.J."/>
        </authorList>
    </citation>
    <scope>NUCLEOTIDE SEQUENCE [LARGE SCALE GENOMIC DNA]</scope>
    <source>
        <strain evidence="4 5">AJA010-31</strain>
    </source>
</reference>
<dbReference type="CDD" id="cd00167">
    <property type="entry name" value="SANT"/>
    <property type="match status" value="1"/>
</dbReference>
<dbReference type="Gene3D" id="1.10.10.60">
    <property type="entry name" value="Homeodomain-like"/>
    <property type="match status" value="1"/>
</dbReference>
<dbReference type="PROSITE" id="PS51293">
    <property type="entry name" value="SANT"/>
    <property type="match status" value="1"/>
</dbReference>
<dbReference type="InterPro" id="IPR001005">
    <property type="entry name" value="SANT/Myb"/>
</dbReference>
<proteinExistence type="predicted"/>
<dbReference type="SMART" id="SM00717">
    <property type="entry name" value="SANT"/>
    <property type="match status" value="1"/>
</dbReference>
<dbReference type="Pfam" id="PF00249">
    <property type="entry name" value="Myb_DNA-binding"/>
    <property type="match status" value="1"/>
</dbReference>
<evidence type="ECO:0000259" key="2">
    <source>
        <dbReference type="PROSITE" id="PS51293"/>
    </source>
</evidence>
<dbReference type="InterPro" id="IPR017884">
    <property type="entry name" value="SANT_dom"/>
</dbReference>
<dbReference type="InterPro" id="IPR017930">
    <property type="entry name" value="Myb_dom"/>
</dbReference>
<dbReference type="PROSITE" id="PS51294">
    <property type="entry name" value="HTH_MYB"/>
    <property type="match status" value="1"/>
</dbReference>
<sequence>MKIISSTKWTSDEHCLFNNACIRYGWGRWREIAEMIPTRCEIQVQSHAEKVAKKDPWKKTLLGTDDKLRRMQELQSEYLRAVRSGENDRASAIDREVLALIMYAASKRLKLFHWKNNLLEQSSLLLVAF</sequence>
<evidence type="ECO:0000313" key="5">
    <source>
        <dbReference type="Proteomes" id="UP001530400"/>
    </source>
</evidence>
<name>A0ABD3N9J7_9STRA</name>
<accession>A0ABD3N9J7</accession>
<protein>
    <submittedName>
        <fullName evidence="4">Uncharacterized protein</fullName>
    </submittedName>
</protein>
<comment type="caution">
    <text evidence="4">The sequence shown here is derived from an EMBL/GenBank/DDBJ whole genome shotgun (WGS) entry which is preliminary data.</text>
</comment>
<dbReference type="AlphaFoldDB" id="A0ABD3N9J7"/>
<feature type="domain" description="Myb-like" evidence="1">
    <location>
        <begin position="8"/>
        <end position="52"/>
    </location>
</feature>
<dbReference type="PROSITE" id="PS50090">
    <property type="entry name" value="MYB_LIKE"/>
    <property type="match status" value="1"/>
</dbReference>
<organism evidence="4 5">
    <name type="scientific">Cyclotella atomus</name>
    <dbReference type="NCBI Taxonomy" id="382360"/>
    <lineage>
        <taxon>Eukaryota</taxon>
        <taxon>Sar</taxon>
        <taxon>Stramenopiles</taxon>
        <taxon>Ochrophyta</taxon>
        <taxon>Bacillariophyta</taxon>
        <taxon>Coscinodiscophyceae</taxon>
        <taxon>Thalassiosirophycidae</taxon>
        <taxon>Stephanodiscales</taxon>
        <taxon>Stephanodiscaceae</taxon>
        <taxon>Cyclotella</taxon>
    </lineage>
</organism>
<evidence type="ECO:0000259" key="1">
    <source>
        <dbReference type="PROSITE" id="PS50090"/>
    </source>
</evidence>